<accession>A0A914WSJ1</accession>
<comment type="similarity">
    <text evidence="6">Belongs to the VMA21 family.</text>
</comment>
<feature type="transmembrane region" description="Helical" evidence="6">
    <location>
        <begin position="20"/>
        <end position="43"/>
    </location>
</feature>
<dbReference type="AlphaFoldDB" id="A0A914WSJ1"/>
<feature type="transmembrane region" description="Helical" evidence="6">
    <location>
        <begin position="55"/>
        <end position="78"/>
    </location>
</feature>
<protein>
    <recommendedName>
        <fullName evidence="6">Vacuolar ATPase assembly integral membrane protein VMA21 homolog</fullName>
    </recommendedName>
</protein>
<dbReference type="GO" id="GO:0005789">
    <property type="term" value="C:endoplasmic reticulum membrane"/>
    <property type="evidence" value="ECO:0007669"/>
    <property type="project" value="UniProtKB-SubCell"/>
</dbReference>
<dbReference type="WBParaSite" id="PSAMB.scaffold508size48791.g6646.t1">
    <property type="protein sequence ID" value="PSAMB.scaffold508size48791.g6646.t1"/>
    <property type="gene ID" value="PSAMB.scaffold508size48791.g6646"/>
</dbReference>
<evidence type="ECO:0000313" key="7">
    <source>
        <dbReference type="Proteomes" id="UP000887566"/>
    </source>
</evidence>
<sequence length="96" mass="11024">MEELIPNFRDRETQTAVKRLVIYSLVIIVVPLLSMFLLKLFLFEGIFGYSSQDSILYAAIIAVVIVHIVLGFFVYAAWKEEITPRTAAEEKEEKID</sequence>
<keyword evidence="5 6" id="KW-0968">Cytoplasmic vesicle</keyword>
<dbReference type="GO" id="GO:0012507">
    <property type="term" value="C:ER to Golgi transport vesicle membrane"/>
    <property type="evidence" value="ECO:0007669"/>
    <property type="project" value="UniProtKB-SubCell"/>
</dbReference>
<dbReference type="GO" id="GO:0070072">
    <property type="term" value="P:vacuolar proton-transporting V-type ATPase complex assembly"/>
    <property type="evidence" value="ECO:0007669"/>
    <property type="project" value="UniProtKB-UniRule"/>
</dbReference>
<keyword evidence="7" id="KW-1185">Reference proteome</keyword>
<keyword evidence="1 6" id="KW-0812">Transmembrane</keyword>
<keyword evidence="2 6" id="KW-0256">Endoplasmic reticulum</keyword>
<reference evidence="8" key="1">
    <citation type="submission" date="2022-11" db="UniProtKB">
        <authorList>
            <consortium name="WormBaseParasite"/>
        </authorList>
    </citation>
    <scope>IDENTIFICATION</scope>
</reference>
<dbReference type="GO" id="GO:0033116">
    <property type="term" value="C:endoplasmic reticulum-Golgi intermediate compartment membrane"/>
    <property type="evidence" value="ECO:0007669"/>
    <property type="project" value="UniProtKB-SubCell"/>
</dbReference>
<dbReference type="PANTHER" id="PTHR31792">
    <property type="entry name" value="VACUOLAR ATPASE ASSEMBLY INTEGRAL MEMBRANE PROTEIN VMA21"/>
    <property type="match status" value="1"/>
</dbReference>
<dbReference type="InterPro" id="IPR019013">
    <property type="entry name" value="Vma21"/>
</dbReference>
<keyword evidence="4 6" id="KW-0472">Membrane</keyword>
<comment type="subcellular location">
    <subcellularLocation>
        <location evidence="6">Endoplasmic reticulum membrane</location>
        <topology evidence="6">Multi-pass membrane protein</topology>
    </subcellularLocation>
    <subcellularLocation>
        <location evidence="6">Endoplasmic reticulum-Golgi intermediate compartment membrane</location>
        <topology evidence="6">Multi-pass membrane protein</topology>
    </subcellularLocation>
    <subcellularLocation>
        <location evidence="6">Cytoplasmic vesicle</location>
        <location evidence="6">COPII-coated vesicle membrane</location>
        <topology evidence="6">Multi-pass membrane protein</topology>
    </subcellularLocation>
</comment>
<organism evidence="7 8">
    <name type="scientific">Plectus sambesii</name>
    <dbReference type="NCBI Taxonomy" id="2011161"/>
    <lineage>
        <taxon>Eukaryota</taxon>
        <taxon>Metazoa</taxon>
        <taxon>Ecdysozoa</taxon>
        <taxon>Nematoda</taxon>
        <taxon>Chromadorea</taxon>
        <taxon>Plectida</taxon>
        <taxon>Plectina</taxon>
        <taxon>Plectoidea</taxon>
        <taxon>Plectidae</taxon>
        <taxon>Plectus</taxon>
    </lineage>
</organism>
<evidence type="ECO:0000256" key="4">
    <source>
        <dbReference type="ARBA" id="ARBA00023136"/>
    </source>
</evidence>
<dbReference type="PANTHER" id="PTHR31792:SF3">
    <property type="entry name" value="VACUOLAR ATPASE ASSEMBLY INTEGRAL MEMBRANE PROTEIN VMA21"/>
    <property type="match status" value="1"/>
</dbReference>
<evidence type="ECO:0000256" key="1">
    <source>
        <dbReference type="ARBA" id="ARBA00022692"/>
    </source>
</evidence>
<proteinExistence type="inferred from homology"/>
<comment type="function">
    <text evidence="6">Required for the assembly of the V0 complex of the vacuolar ATPase (V-ATPase) in the endoplasmic reticulum.</text>
</comment>
<name>A0A914WSJ1_9BILA</name>
<evidence type="ECO:0000256" key="2">
    <source>
        <dbReference type="ARBA" id="ARBA00022824"/>
    </source>
</evidence>
<dbReference type="Proteomes" id="UP000887566">
    <property type="component" value="Unplaced"/>
</dbReference>
<dbReference type="Pfam" id="PF09446">
    <property type="entry name" value="VMA21"/>
    <property type="match status" value="1"/>
</dbReference>
<evidence type="ECO:0000256" key="6">
    <source>
        <dbReference type="HAMAP-Rule" id="MF_03058"/>
    </source>
</evidence>
<evidence type="ECO:0000256" key="5">
    <source>
        <dbReference type="ARBA" id="ARBA00023329"/>
    </source>
</evidence>
<keyword evidence="3 6" id="KW-1133">Transmembrane helix</keyword>
<dbReference type="HAMAP" id="MF_03058">
    <property type="entry name" value="VMA21"/>
    <property type="match status" value="1"/>
</dbReference>
<evidence type="ECO:0000256" key="3">
    <source>
        <dbReference type="ARBA" id="ARBA00022989"/>
    </source>
</evidence>
<evidence type="ECO:0000313" key="8">
    <source>
        <dbReference type="WBParaSite" id="PSAMB.scaffold508size48791.g6646.t1"/>
    </source>
</evidence>